<reference evidence="1 2" key="1">
    <citation type="submission" date="2020-05" db="EMBL/GenBank/DDBJ databases">
        <title>FDA dAtabase for Regulatory Grade micrObial Sequences (FDA-ARGOS): Supporting development and validation of Infectious Disease Dx tests.</title>
        <authorList>
            <person name="Moreno J."/>
            <person name="Tallon L."/>
            <person name="Sadzewicz L."/>
            <person name="Zhao X."/>
            <person name="Vavikolanu K."/>
            <person name="Mehta A."/>
            <person name="Aluvathingal J."/>
            <person name="Nadendla S."/>
            <person name="Myers T."/>
            <person name="Yan Y."/>
            <person name="Sichtig H."/>
        </authorList>
    </citation>
    <scope>NUCLEOTIDE SEQUENCE [LARGE SCALE GENOMIC DNA]</scope>
    <source>
        <strain evidence="1 2">FDAARGOS_760</strain>
    </source>
</reference>
<evidence type="ECO:0000313" key="1">
    <source>
        <dbReference type="EMBL" id="QKH87602.1"/>
    </source>
</evidence>
<dbReference type="AlphaFoldDB" id="A0A7D4K9F6"/>
<dbReference type="EMBL" id="CP054010">
    <property type="protein sequence ID" value="QKH87602.1"/>
    <property type="molecule type" value="Genomic_DNA"/>
</dbReference>
<protein>
    <submittedName>
        <fullName evidence="1">Uncharacterized protein</fullName>
    </submittedName>
</protein>
<dbReference type="Proteomes" id="UP000500843">
    <property type="component" value="Chromosome 1"/>
</dbReference>
<evidence type="ECO:0000313" key="2">
    <source>
        <dbReference type="Proteomes" id="UP000500843"/>
    </source>
</evidence>
<dbReference type="RefSeq" id="WP_172891271.1">
    <property type="nucleotide sequence ID" value="NZ_CP054010.1"/>
</dbReference>
<gene>
    <name evidence="1" type="ORF">FIU21_00990</name>
</gene>
<organism evidence="1 2">
    <name type="scientific">Prevotella melaninogenica</name>
    <dbReference type="NCBI Taxonomy" id="28132"/>
    <lineage>
        <taxon>Bacteria</taxon>
        <taxon>Pseudomonadati</taxon>
        <taxon>Bacteroidota</taxon>
        <taxon>Bacteroidia</taxon>
        <taxon>Bacteroidales</taxon>
        <taxon>Prevotellaceae</taxon>
        <taxon>Prevotella</taxon>
    </lineage>
</organism>
<name>A0A7D4K9F6_9BACT</name>
<sequence>MINESLYLLRVYGVRGVKINPTRKNVLGNKFLNMIVGGVNIFVTNPLPINTKIVNRLVEHYASEESVEVPAEELLEVLKYVGDIDNTDFDSSKFSYCISALREKRPTVKCRLIVRIDRNISRGTGTLLSPADRKLGDKFNNDIVLTLYRVLGNVEKGWYGHPLWIPNIKFPDNTCFYNTTD</sequence>
<accession>A0A7D4K9F6</accession>
<proteinExistence type="predicted"/>